<reference evidence="1 2" key="1">
    <citation type="journal article" date="2018" name="Int. J. Syst. Evol. Microbiol.">
        <title>Mesosutterella multiformis gen. nov., sp. nov., a member of the family Sutterellaceae and Sutterella megalosphaeroides sp. nov., isolated from human faeces.</title>
        <authorList>
            <person name="Sakamoto M."/>
            <person name="Ikeyama N."/>
            <person name="Kunihiro T."/>
            <person name="Iino T."/>
            <person name="Yuki M."/>
            <person name="Ohkuma M."/>
        </authorList>
    </citation>
    <scope>NUCLEOTIDE SEQUENCE [LARGE SCALE GENOMIC DNA]</scope>
    <source>
        <strain evidence="1 2">6FBBBH3</strain>
    </source>
</reference>
<organism evidence="1 2">
    <name type="scientific">Sutterella megalosphaeroides</name>
    <dbReference type="NCBI Taxonomy" id="2494234"/>
    <lineage>
        <taxon>Bacteria</taxon>
        <taxon>Pseudomonadati</taxon>
        <taxon>Pseudomonadota</taxon>
        <taxon>Betaproteobacteria</taxon>
        <taxon>Burkholderiales</taxon>
        <taxon>Sutterellaceae</taxon>
        <taxon>Sutterella</taxon>
    </lineage>
</organism>
<dbReference type="EMBL" id="AP018786">
    <property type="protein sequence ID" value="BBF23568.1"/>
    <property type="molecule type" value="Genomic_DNA"/>
</dbReference>
<name>A0A2Z6IEC0_9BURK</name>
<evidence type="ECO:0000313" key="2">
    <source>
        <dbReference type="Proteomes" id="UP000271003"/>
    </source>
</evidence>
<evidence type="ECO:0000313" key="1">
    <source>
        <dbReference type="EMBL" id="BBF23568.1"/>
    </source>
</evidence>
<dbReference type="KEGG" id="sutt:SUTMEG_14590"/>
<keyword evidence="2" id="KW-1185">Reference proteome</keyword>
<gene>
    <name evidence="1" type="ORF">SUTMEG_14590</name>
</gene>
<dbReference type="AlphaFoldDB" id="A0A2Z6IEC0"/>
<dbReference type="Proteomes" id="UP000271003">
    <property type="component" value="Chromosome"/>
</dbReference>
<proteinExistence type="predicted"/>
<sequence>MKIIKKNRKQKEYEVKFLGLPILHYGRLPLPNGFEDYVELFPESFETTILSSIYKQIGEKYDLVWICRVNALGENYLLTQLYKSVLEKYKTKKFCFVVHNEVHANMLRMFVDAPIITTNISNLVLNDVLQDKEYKYQGTVFRTHHCGVDELNELFRIKYKNGLKKHYAEVIRENSNADEFIYSAPKFSPEAIQRVESIQDLNLEKFVLLQPEAKSVLPVDEKFWEKLATEIRAKGYDIFVNTKNGSPTKLGFSESLTVEEVTYLASKSKAIIGLRCGILEVFSILKRPMHVLYTPHRFSDIGTERTLEIHSMLGYPFIDKEHTFEYSYDQESAQQIINTIVGSLK</sequence>
<accession>A0A2Z6IEC0</accession>
<protein>
    <submittedName>
        <fullName evidence="1">Uncharacterized protein</fullName>
    </submittedName>
</protein>
<dbReference type="RefSeq" id="WP_123957673.1">
    <property type="nucleotide sequence ID" value="NZ_AP018786.1"/>
</dbReference>